<dbReference type="PANTHER" id="PTHR43767:SF10">
    <property type="entry name" value="SURFACTIN SYNTHASE SUBUNIT 1"/>
    <property type="match status" value="1"/>
</dbReference>
<dbReference type="Pfam" id="PF00501">
    <property type="entry name" value="AMP-binding"/>
    <property type="match status" value="1"/>
</dbReference>
<dbReference type="InterPro" id="IPR020845">
    <property type="entry name" value="AMP-binding_CS"/>
</dbReference>
<keyword evidence="2" id="KW-0436">Ligase</keyword>
<organism evidence="2 3">
    <name type="scientific">Umezawaea tangerina</name>
    <dbReference type="NCBI Taxonomy" id="84725"/>
    <lineage>
        <taxon>Bacteria</taxon>
        <taxon>Bacillati</taxon>
        <taxon>Actinomycetota</taxon>
        <taxon>Actinomycetes</taxon>
        <taxon>Pseudonocardiales</taxon>
        <taxon>Pseudonocardiaceae</taxon>
        <taxon>Umezawaea</taxon>
    </lineage>
</organism>
<dbReference type="AlphaFoldDB" id="A0A2T0SM65"/>
<dbReference type="Gene3D" id="3.30.300.30">
    <property type="match status" value="1"/>
</dbReference>
<dbReference type="InterPro" id="IPR050237">
    <property type="entry name" value="ATP-dep_AMP-bd_enzyme"/>
</dbReference>
<sequence>MTAKLFSTDSVQTYPEFEQNALRVADVLGENGIGHGCRVMLKAGNSAGWVVTLLALMHVGASIVMVDSQERADQTRRIANQAGVKMCVVDEDAPLDADESKVFIYELLVAAASRTPLRDKLDFTEWSERPDGLVMWSSGSTGTPKGIVKSGGKFLENLRRNAAQVGHREGDVLMPLLPFSHQYGLSMVLIAWQERCSLVVAPYRRIDRALVMAGQTGVTVVDATPSTYRSLLNIVQKRPEAGLNVDTVRMFCSGAAPLDPSLVKAYVDRFGLPLLDSYGSTEMGNVSFATPENPVACGVAMEGLEIKVVDDEGHEVEVDQIGEVLVNTPDVMEGYLAEDGTLVPHTQQWFQTGDFGKLDAHGNLSVFGRKFAVTRMGYTLYPEIIERKIAEKGCSAKVVSVPDERRGCQLVFFVEDSLDREPHFWRELLSELLPVYERPNRVHVLDSFPLNRNGKPDRLHLEQLALAEVPDGASV</sequence>
<dbReference type="PROSITE" id="PS00455">
    <property type="entry name" value="AMP_BINDING"/>
    <property type="match status" value="1"/>
</dbReference>
<comment type="caution">
    <text evidence="2">The sequence shown here is derived from an EMBL/GenBank/DDBJ whole genome shotgun (WGS) entry which is preliminary data.</text>
</comment>
<feature type="domain" description="AMP-dependent synthetase/ligase" evidence="1">
    <location>
        <begin position="9"/>
        <end position="336"/>
    </location>
</feature>
<evidence type="ECO:0000313" key="3">
    <source>
        <dbReference type="Proteomes" id="UP000239494"/>
    </source>
</evidence>
<dbReference type="SUPFAM" id="SSF56801">
    <property type="entry name" value="Acetyl-CoA synthetase-like"/>
    <property type="match status" value="1"/>
</dbReference>
<evidence type="ECO:0000259" key="1">
    <source>
        <dbReference type="Pfam" id="PF00501"/>
    </source>
</evidence>
<gene>
    <name evidence="2" type="ORF">CLV43_11611</name>
</gene>
<dbReference type="CDD" id="cd04433">
    <property type="entry name" value="AFD_class_I"/>
    <property type="match status" value="1"/>
</dbReference>
<dbReference type="InterPro" id="IPR045851">
    <property type="entry name" value="AMP-bd_C_sf"/>
</dbReference>
<name>A0A2T0SM65_9PSEU</name>
<reference evidence="2 3" key="1">
    <citation type="submission" date="2018-03" db="EMBL/GenBank/DDBJ databases">
        <title>Genomic Encyclopedia of Archaeal and Bacterial Type Strains, Phase II (KMG-II): from individual species to whole genera.</title>
        <authorList>
            <person name="Goeker M."/>
        </authorList>
    </citation>
    <scope>NUCLEOTIDE SEQUENCE [LARGE SCALE GENOMIC DNA]</scope>
    <source>
        <strain evidence="2 3">DSM 44720</strain>
    </source>
</reference>
<dbReference type="OrthoDB" id="2644916at2"/>
<dbReference type="EMBL" id="PVTF01000016">
    <property type="protein sequence ID" value="PRY34504.1"/>
    <property type="molecule type" value="Genomic_DNA"/>
</dbReference>
<dbReference type="InterPro" id="IPR000873">
    <property type="entry name" value="AMP-dep_synth/lig_dom"/>
</dbReference>
<dbReference type="GO" id="GO:0016874">
    <property type="term" value="F:ligase activity"/>
    <property type="evidence" value="ECO:0007669"/>
    <property type="project" value="UniProtKB-KW"/>
</dbReference>
<protein>
    <submittedName>
        <fullName evidence="2">Acyl-CoA synthetase (AMP-forming)/AMP-acid ligase II</fullName>
    </submittedName>
</protein>
<accession>A0A2T0SM65</accession>
<keyword evidence="3" id="KW-1185">Reference proteome</keyword>
<dbReference type="RefSeq" id="WP_106194853.1">
    <property type="nucleotide sequence ID" value="NZ_PVTF01000016.1"/>
</dbReference>
<dbReference type="Proteomes" id="UP000239494">
    <property type="component" value="Unassembled WGS sequence"/>
</dbReference>
<dbReference type="Gene3D" id="3.40.50.12780">
    <property type="entry name" value="N-terminal domain of ligase-like"/>
    <property type="match status" value="1"/>
</dbReference>
<proteinExistence type="predicted"/>
<dbReference type="InterPro" id="IPR042099">
    <property type="entry name" value="ANL_N_sf"/>
</dbReference>
<dbReference type="PANTHER" id="PTHR43767">
    <property type="entry name" value="LONG-CHAIN-FATTY-ACID--COA LIGASE"/>
    <property type="match status" value="1"/>
</dbReference>
<evidence type="ECO:0000313" key="2">
    <source>
        <dbReference type="EMBL" id="PRY34504.1"/>
    </source>
</evidence>